<dbReference type="SUPFAM" id="SSF52540">
    <property type="entry name" value="P-loop containing nucleoside triphosphate hydrolases"/>
    <property type="match status" value="1"/>
</dbReference>
<gene>
    <name evidence="4" type="ORF">NBG84_11960</name>
</gene>
<evidence type="ECO:0000313" key="4">
    <source>
        <dbReference type="EMBL" id="MCM2388998.1"/>
    </source>
</evidence>
<keyword evidence="5" id="KW-1185">Reference proteome</keyword>
<dbReference type="Pfam" id="PF00004">
    <property type="entry name" value="AAA"/>
    <property type="match status" value="1"/>
</dbReference>
<dbReference type="RefSeq" id="WP_250919334.1">
    <property type="nucleotide sequence ID" value="NZ_JAMQAW010000009.1"/>
</dbReference>
<feature type="region of interest" description="Disordered" evidence="2">
    <location>
        <begin position="1"/>
        <end position="55"/>
    </location>
</feature>
<keyword evidence="1" id="KW-0175">Coiled coil</keyword>
<dbReference type="InterPro" id="IPR020958">
    <property type="entry name" value="DUF3686"/>
</dbReference>
<dbReference type="Gene3D" id="3.40.50.300">
    <property type="entry name" value="P-loop containing nucleotide triphosphate hydrolases"/>
    <property type="match status" value="1"/>
</dbReference>
<dbReference type="InterPro" id="IPR003593">
    <property type="entry name" value="AAA+_ATPase"/>
</dbReference>
<dbReference type="Pfam" id="PF12458">
    <property type="entry name" value="DUF3686"/>
    <property type="match status" value="1"/>
</dbReference>
<evidence type="ECO:0000256" key="1">
    <source>
        <dbReference type="SAM" id="Coils"/>
    </source>
</evidence>
<evidence type="ECO:0000313" key="5">
    <source>
        <dbReference type="Proteomes" id="UP001431429"/>
    </source>
</evidence>
<comment type="caution">
    <text evidence="4">The sequence shown here is derived from an EMBL/GenBank/DDBJ whole genome shotgun (WGS) entry which is preliminary data.</text>
</comment>
<name>A0ABT0UKG1_9ACTN</name>
<dbReference type="InterPro" id="IPR003959">
    <property type="entry name" value="ATPase_AAA_core"/>
</dbReference>
<reference evidence="4" key="1">
    <citation type="submission" date="2022-06" db="EMBL/GenBank/DDBJ databases">
        <title>Genome public.</title>
        <authorList>
            <person name="Sun Q."/>
        </authorList>
    </citation>
    <scope>NUCLEOTIDE SEQUENCE</scope>
    <source>
        <strain evidence="4">CWNU-1</strain>
    </source>
</reference>
<organism evidence="4 5">
    <name type="scientific">Streptomyces albipurpureus</name>
    <dbReference type="NCBI Taxonomy" id="2897419"/>
    <lineage>
        <taxon>Bacteria</taxon>
        <taxon>Bacillati</taxon>
        <taxon>Actinomycetota</taxon>
        <taxon>Actinomycetes</taxon>
        <taxon>Kitasatosporales</taxon>
        <taxon>Streptomycetaceae</taxon>
        <taxon>Streptomyces</taxon>
    </lineage>
</organism>
<dbReference type="Proteomes" id="UP001431429">
    <property type="component" value="Unassembled WGS sequence"/>
</dbReference>
<feature type="domain" description="AAA+ ATPase" evidence="3">
    <location>
        <begin position="1312"/>
        <end position="1454"/>
    </location>
</feature>
<dbReference type="InterPro" id="IPR027417">
    <property type="entry name" value="P-loop_NTPase"/>
</dbReference>
<dbReference type="SMART" id="SM00382">
    <property type="entry name" value="AAA"/>
    <property type="match status" value="1"/>
</dbReference>
<dbReference type="InterPro" id="IPR057224">
    <property type="entry name" value="DUF7902"/>
</dbReference>
<dbReference type="EMBL" id="JAMQAW010000009">
    <property type="protein sequence ID" value="MCM2388998.1"/>
    <property type="molecule type" value="Genomic_DNA"/>
</dbReference>
<accession>A0ABT0UKG1</accession>
<evidence type="ECO:0000259" key="3">
    <source>
        <dbReference type="SMART" id="SM00382"/>
    </source>
</evidence>
<dbReference type="Pfam" id="PF25472">
    <property type="entry name" value="DUF7902"/>
    <property type="match status" value="1"/>
</dbReference>
<sequence length="1678" mass="180101">METGTDAVMPAEGQGGSVGSAGAPHPTEDTPGPRPADTGPGGSAGNAPPVRTQDADTAAATIDATTYEVLRDRLRNRAAELANRAEELNTARVAAFGSTEMTLTATERLTTTSPGHPRDLVAIGDTLLFGVDPSAALSPRTAVSDVFALYSRELGPLPHHAVPGLLDDPAFVAEFAALCRYYQGARLLRLRRVEDRLLAVFRTGDKGEGTDERADAVRVLRWELAQDGSARFLDGRGDRDLAQTPAYDIEWTPVGRESHVLGRHPHIAIGEDAYVSTVGGSLTIKTDNDTESADGVYREPVDEPLQALADAEVGYARVGALLLLRIRPYKEETRRYLVFNTVTRTVARLDGIGQSCRRLPDDQGIVFPGGYCLAGGEVRAFDVDTAGLEFETAVPSPGGEDVLFVFQTKAGGRALLLAYNTIRKEAASPLSCVGYALFDDGTLVALRDGRTDEPTRIHLVQLWRTPYVSENASENASAAHSGPGGSGPLARIGNADLVRGISDCLSIARQAIETVPTAEVYQALVALCSRTVDRCHWLDDPDTGDLRTPLDEVRATAEQVLEEFTTVQALTRQAADSLAGTTARITRLVRRIRGEAPATAEEWVARIAELRISHGQLLALREMRYADTAAIDTLALDIEQDTASAARRAMAFLQRDDAFAGYHEQADEVAASVSELPTAAATDSADGELAQRAEGLRALTESVTGLESGETTVRTGILERIADAMGAVNRARATLRARRRELLDQEGRAEFTAEFALFAQTVTGALAAADTPDGCDHQLARLLPQLEGLESRFATQDDFLDRITEKRTEVYEAFSARRSTLQDARARRAQRLAESAGRVLESITRRAAALESADAVHAYFASDPMPVKVRRTADELRELGDQVRADELVGRLKAARQEAARALRDRTELFTDGGGTIRLGSHRFAVTTRAPELTLVPDGDGGLAFALTGTDYRAPVTDPAFAATRPYWTRTLPSESTAVYRAEYLAARLLPEAVAGADLPTLVRKAAETSYDEGYERGVHDHDTEKILRLVVRLREGAGLLAHPATARAAAQLFWAHGTTAPQRAGWVRQAVSLARAQEVFGAVHALDGLRTEVTAALARSELPVSHPGAARYLVAELASGESFTTGGTARTLLDKFARAVGSSPYSDDVREQLAAGEIAAAHRLVEGWLTAWADSSGEQADPGDLAEAVAIELCPELGRHQADAPVTGTVTGLLGEHPRIVRGSLTLRLDEFLLRTEGFAAVEAPGFRTYQQLRGRLATEERTRLRLADYQPKGMSAFVRNRLVDEVYLPLIGDSLAKQLGAAGDARRTDSGGLLLLLSPPGYGKTTLVEYVAERLGLLLVKVDGPALGRGTVSLDPAQAPDAAARQEVEKIAFALEAGSNVLLYLDDIQHTSPELLQKFIPLCDATRTLNGRDLRGKRFAVCMAGNPYTESGQRFRIPDMLANRADVWDLGDVLTGKEDAFALSFVENALTSHPVLAPVAGRERSDLELLVRLASGDPTAHRDRLRHPYTPQELDRVLAVLGHLLTARTTVLAVNSAYIASAGQTDATRTEPPFRLQGSYRNLNRIAQRINPVMNAAEVSAVIDDHYAGEARTLTADAEANLLKLAELRGRLGARGAARWDEIKAAYVRGTEGDALGKAVAALGVLAERLAGVESAIAGRGAGPGAAERGPGPGLR</sequence>
<feature type="coiled-coil region" evidence="1">
    <location>
        <begin position="64"/>
        <end position="91"/>
    </location>
</feature>
<protein>
    <submittedName>
        <fullName evidence="4">DNA repair ATPase</fullName>
    </submittedName>
</protein>
<proteinExistence type="predicted"/>
<evidence type="ECO:0000256" key="2">
    <source>
        <dbReference type="SAM" id="MobiDB-lite"/>
    </source>
</evidence>